<name>A0A835D852_TETSI</name>
<dbReference type="SMART" id="SM00248">
    <property type="entry name" value="ANK"/>
    <property type="match status" value="5"/>
</dbReference>
<feature type="region of interest" description="Disordered" evidence="2">
    <location>
        <begin position="349"/>
        <end position="376"/>
    </location>
</feature>
<dbReference type="PROSITE" id="PS50088">
    <property type="entry name" value="ANK_REPEAT"/>
    <property type="match status" value="2"/>
</dbReference>
<feature type="transmembrane region" description="Helical" evidence="3">
    <location>
        <begin position="299"/>
        <end position="317"/>
    </location>
</feature>
<dbReference type="PANTHER" id="PTHR24177">
    <property type="entry name" value="CASKIN"/>
    <property type="match status" value="1"/>
</dbReference>
<gene>
    <name evidence="5" type="ORF">HHK36_020576</name>
</gene>
<feature type="transmembrane region" description="Helical" evidence="3">
    <location>
        <begin position="656"/>
        <end position="681"/>
    </location>
</feature>
<keyword evidence="6" id="KW-1185">Reference proteome</keyword>
<feature type="repeat" description="ANK" evidence="1">
    <location>
        <begin position="46"/>
        <end position="78"/>
    </location>
</feature>
<feature type="transmembrane region" description="Helical" evidence="3">
    <location>
        <begin position="693"/>
        <end position="713"/>
    </location>
</feature>
<feature type="transmembrane region" description="Helical" evidence="3">
    <location>
        <begin position="616"/>
        <end position="636"/>
    </location>
</feature>
<dbReference type="InterPro" id="IPR026961">
    <property type="entry name" value="PGG_dom"/>
</dbReference>
<keyword evidence="1" id="KW-0040">ANK repeat</keyword>
<dbReference type="AlphaFoldDB" id="A0A835D852"/>
<dbReference type="Pfam" id="PF13962">
    <property type="entry name" value="PGG"/>
    <property type="match status" value="1"/>
</dbReference>
<feature type="compositionally biased region" description="Polar residues" evidence="2">
    <location>
        <begin position="265"/>
        <end position="287"/>
    </location>
</feature>
<evidence type="ECO:0000313" key="6">
    <source>
        <dbReference type="Proteomes" id="UP000655225"/>
    </source>
</evidence>
<keyword evidence="3" id="KW-0812">Transmembrane</keyword>
<reference evidence="5 6" key="1">
    <citation type="submission" date="2020-04" db="EMBL/GenBank/DDBJ databases">
        <title>Plant Genome Project.</title>
        <authorList>
            <person name="Zhang R.-G."/>
        </authorList>
    </citation>
    <scope>NUCLEOTIDE SEQUENCE [LARGE SCALE GENOMIC DNA]</scope>
    <source>
        <strain evidence="5">YNK0</strain>
        <tissue evidence="5">Leaf</tissue>
    </source>
</reference>
<dbReference type="InterPro" id="IPR036770">
    <property type="entry name" value="Ankyrin_rpt-contain_sf"/>
</dbReference>
<dbReference type="PANTHER" id="PTHR24177:SF103">
    <property type="entry name" value="PGG DOMAIN-CONTAINING PROTEIN"/>
    <property type="match status" value="1"/>
</dbReference>
<feature type="domain" description="PGG" evidence="4">
    <location>
        <begin position="568"/>
        <end position="680"/>
    </location>
</feature>
<proteinExistence type="predicted"/>
<organism evidence="5 6">
    <name type="scientific">Tetracentron sinense</name>
    <name type="common">Spur-leaf</name>
    <dbReference type="NCBI Taxonomy" id="13715"/>
    <lineage>
        <taxon>Eukaryota</taxon>
        <taxon>Viridiplantae</taxon>
        <taxon>Streptophyta</taxon>
        <taxon>Embryophyta</taxon>
        <taxon>Tracheophyta</taxon>
        <taxon>Spermatophyta</taxon>
        <taxon>Magnoliopsida</taxon>
        <taxon>Trochodendrales</taxon>
        <taxon>Trochodendraceae</taxon>
        <taxon>Tetracentron</taxon>
    </lineage>
</organism>
<keyword evidence="3" id="KW-1133">Transmembrane helix</keyword>
<feature type="transmembrane region" description="Helical" evidence="3">
    <location>
        <begin position="577"/>
        <end position="596"/>
    </location>
</feature>
<dbReference type="Pfam" id="PF00023">
    <property type="entry name" value="Ank"/>
    <property type="match status" value="1"/>
</dbReference>
<sequence length="733" mass="82285">MASESHEMDTIRKRLFKDAMEGNWEAVVITYDEMKPKAQEAKITRSGDTALHVAVSDGRVDIVERLVEKIPEVQVSNILNMGNEKGNTPLHLAAAIGKVEMCKCLAKRNPNLIDARNKEKETPLFVAVRHGKKEAFLYLHSLHSKCHSGLAFQIVGLYEDLANSRNETGLTPLHILARKPSAFESGTRLGWFDSIIYRCTFVDQLINQDTYQENSRDEKEPKYPENYRTCVNFFRCLKTLIGALGVNSNCASEGESSHSKPRSSRGGNQSDVEKQNPASSTKVSSTQPRLIPPNYVTCFNFFKFVMKALLVVLGVGFENIRKIQQKRQTHTWAKHIMEELVERASNLDYENDGLNPQKPLQHEDGDGPPSPSLNSQKLGKEVIAERKGNEQTPSKEEQMIEILKKLMDKLDVANKPRINEEPPINEDTPILIAAMMGVTEIVEKILEKIPVAIQDENSNGKNIVLLAVENRQPHIYELLVGKMILKKEIFYKVDSEGNSALHLAATLGARRPWHIPGAALQMQWEIKWYKFVKESMPAYFFAHHNKKYKTPKEVFAETHQNLVKDGGKWLTNTSESCSVVAALIATVAFATAATVPGGVKPENGLPTLENHPAFDVFALSSLIALCFSVTAMIMFLSILTSRYEEKDYEIDLPKKLIVGLTSLFIAIAAMLVSFSAGHFIFLKDKLKLATYPVYAVTCLPVTLFAIAQFPLYFDLFRATYKKVPQRSYKVIPV</sequence>
<evidence type="ECO:0000256" key="3">
    <source>
        <dbReference type="SAM" id="Phobius"/>
    </source>
</evidence>
<dbReference type="EMBL" id="JABCRI010000014">
    <property type="protein sequence ID" value="KAF8394368.1"/>
    <property type="molecule type" value="Genomic_DNA"/>
</dbReference>
<evidence type="ECO:0000259" key="4">
    <source>
        <dbReference type="Pfam" id="PF13962"/>
    </source>
</evidence>
<evidence type="ECO:0000256" key="1">
    <source>
        <dbReference type="PROSITE-ProRule" id="PRU00023"/>
    </source>
</evidence>
<keyword evidence="3" id="KW-0472">Membrane</keyword>
<protein>
    <recommendedName>
        <fullName evidence="4">PGG domain-containing protein</fullName>
    </recommendedName>
</protein>
<dbReference type="PROSITE" id="PS50297">
    <property type="entry name" value="ANK_REP_REGION"/>
    <property type="match status" value="2"/>
</dbReference>
<dbReference type="Gene3D" id="1.25.40.20">
    <property type="entry name" value="Ankyrin repeat-containing domain"/>
    <property type="match status" value="2"/>
</dbReference>
<evidence type="ECO:0000313" key="5">
    <source>
        <dbReference type="EMBL" id="KAF8394368.1"/>
    </source>
</evidence>
<dbReference type="InterPro" id="IPR002110">
    <property type="entry name" value="Ankyrin_rpt"/>
</dbReference>
<dbReference type="OrthoDB" id="1868897at2759"/>
<evidence type="ECO:0000256" key="2">
    <source>
        <dbReference type="SAM" id="MobiDB-lite"/>
    </source>
</evidence>
<feature type="region of interest" description="Disordered" evidence="2">
    <location>
        <begin position="252"/>
        <end position="287"/>
    </location>
</feature>
<accession>A0A835D852</accession>
<feature type="repeat" description="ANK" evidence="1">
    <location>
        <begin position="85"/>
        <end position="117"/>
    </location>
</feature>
<dbReference type="Pfam" id="PF12796">
    <property type="entry name" value="Ank_2"/>
    <property type="match status" value="1"/>
</dbReference>
<dbReference type="SUPFAM" id="SSF48403">
    <property type="entry name" value="Ankyrin repeat"/>
    <property type="match status" value="1"/>
</dbReference>
<dbReference type="OMA" id="FKSGCHL"/>
<dbReference type="GO" id="GO:0016020">
    <property type="term" value="C:membrane"/>
    <property type="evidence" value="ECO:0007669"/>
    <property type="project" value="TreeGrafter"/>
</dbReference>
<dbReference type="Proteomes" id="UP000655225">
    <property type="component" value="Unassembled WGS sequence"/>
</dbReference>
<comment type="caution">
    <text evidence="5">The sequence shown here is derived from an EMBL/GenBank/DDBJ whole genome shotgun (WGS) entry which is preliminary data.</text>
</comment>